<sequence length="228" mass="26095">MDATDSERNPQSNNEISITVSGSDLKHIFIMVEASTSKLVRIVVRHDMGAAEFFQTLTDRYIRTRVLRWGPQSFTPRPGFAFPPPENLEYLYMPRPMSYEPPIPKQTFTDIFYSCRGPRSHVLPFHFACQPLNIAESLMNRLPQRVREVGTSHEEGEFWGLAAKERRSAFRMLVYLAVCISPTLAFMFAWLFGWFNDGDIQNASTPMIITLASMTLLWAVIYDGNSND</sequence>
<dbReference type="Proteomes" id="UP001497680">
    <property type="component" value="Unassembled WGS sequence"/>
</dbReference>
<reference evidence="1 2" key="1">
    <citation type="journal article" date="2022" name="New Phytol.">
        <title>Ecological generalism drives hyperdiversity of secondary metabolite gene clusters in xylarialean endophytes.</title>
        <authorList>
            <person name="Franco M.E.E."/>
            <person name="Wisecaver J.H."/>
            <person name="Arnold A.E."/>
            <person name="Ju Y.M."/>
            <person name="Slot J.C."/>
            <person name="Ahrendt S."/>
            <person name="Moore L.P."/>
            <person name="Eastman K.E."/>
            <person name="Scott K."/>
            <person name="Konkel Z."/>
            <person name="Mondo S.J."/>
            <person name="Kuo A."/>
            <person name="Hayes R.D."/>
            <person name="Haridas S."/>
            <person name="Andreopoulos B."/>
            <person name="Riley R."/>
            <person name="LaButti K."/>
            <person name="Pangilinan J."/>
            <person name="Lipzen A."/>
            <person name="Amirebrahimi M."/>
            <person name="Yan J."/>
            <person name="Adam C."/>
            <person name="Keymanesh K."/>
            <person name="Ng V."/>
            <person name="Louie K."/>
            <person name="Northen T."/>
            <person name="Drula E."/>
            <person name="Henrissat B."/>
            <person name="Hsieh H.M."/>
            <person name="Youens-Clark K."/>
            <person name="Lutzoni F."/>
            <person name="Miadlikowska J."/>
            <person name="Eastwood D.C."/>
            <person name="Hamelin R.C."/>
            <person name="Grigoriev I.V."/>
            <person name="U'Ren J.M."/>
        </authorList>
    </citation>
    <scope>NUCLEOTIDE SEQUENCE [LARGE SCALE GENOMIC DNA]</scope>
    <source>
        <strain evidence="1 2">ER1909</strain>
    </source>
</reference>
<protein>
    <submittedName>
        <fullName evidence="1">Uncharacterized protein</fullName>
    </submittedName>
</protein>
<name>A0ACC0CPX2_9PEZI</name>
<gene>
    <name evidence="1" type="ORF">F4821DRAFT_264004</name>
</gene>
<proteinExistence type="predicted"/>
<evidence type="ECO:0000313" key="2">
    <source>
        <dbReference type="Proteomes" id="UP001497680"/>
    </source>
</evidence>
<organism evidence="1 2">
    <name type="scientific">Hypoxylon rubiginosum</name>
    <dbReference type="NCBI Taxonomy" id="110542"/>
    <lineage>
        <taxon>Eukaryota</taxon>
        <taxon>Fungi</taxon>
        <taxon>Dikarya</taxon>
        <taxon>Ascomycota</taxon>
        <taxon>Pezizomycotina</taxon>
        <taxon>Sordariomycetes</taxon>
        <taxon>Xylariomycetidae</taxon>
        <taxon>Xylariales</taxon>
        <taxon>Hypoxylaceae</taxon>
        <taxon>Hypoxylon</taxon>
    </lineage>
</organism>
<comment type="caution">
    <text evidence="1">The sequence shown here is derived from an EMBL/GenBank/DDBJ whole genome shotgun (WGS) entry which is preliminary data.</text>
</comment>
<accession>A0ACC0CPX2</accession>
<evidence type="ECO:0000313" key="1">
    <source>
        <dbReference type="EMBL" id="KAI6082401.1"/>
    </source>
</evidence>
<keyword evidence="2" id="KW-1185">Reference proteome</keyword>
<dbReference type="EMBL" id="MU394372">
    <property type="protein sequence ID" value="KAI6082401.1"/>
    <property type="molecule type" value="Genomic_DNA"/>
</dbReference>